<evidence type="ECO:0000256" key="1">
    <source>
        <dbReference type="SAM" id="MobiDB-lite"/>
    </source>
</evidence>
<evidence type="ECO:0000313" key="4">
    <source>
        <dbReference type="Proteomes" id="UP001161691"/>
    </source>
</evidence>
<gene>
    <name evidence="3" type="ORF">KB449_32435</name>
</gene>
<organism evidence="3 4">
    <name type="scientific">Cohnella hashimotonis</name>
    <dbReference type="NCBI Taxonomy" id="2826895"/>
    <lineage>
        <taxon>Bacteria</taxon>
        <taxon>Bacillati</taxon>
        <taxon>Bacillota</taxon>
        <taxon>Bacilli</taxon>
        <taxon>Bacillales</taxon>
        <taxon>Paenibacillaceae</taxon>
        <taxon>Cohnella</taxon>
    </lineage>
</organism>
<dbReference type="Gene3D" id="3.40.190.10">
    <property type="entry name" value="Periplasmic binding protein-like II"/>
    <property type="match status" value="1"/>
</dbReference>
<proteinExistence type="predicted"/>
<comment type="caution">
    <text evidence="3">The sequence shown here is derived from an EMBL/GenBank/DDBJ whole genome shotgun (WGS) entry which is preliminary data.</text>
</comment>
<dbReference type="PROSITE" id="PS51257">
    <property type="entry name" value="PROKAR_LIPOPROTEIN"/>
    <property type="match status" value="1"/>
</dbReference>
<keyword evidence="2" id="KW-0732">Signal</keyword>
<feature type="chain" id="PRO_5046705138" evidence="2">
    <location>
        <begin position="27"/>
        <end position="444"/>
    </location>
</feature>
<dbReference type="SUPFAM" id="SSF53850">
    <property type="entry name" value="Periplasmic binding protein-like II"/>
    <property type="match status" value="1"/>
</dbReference>
<feature type="signal peptide" evidence="2">
    <location>
        <begin position="1"/>
        <end position="26"/>
    </location>
</feature>
<keyword evidence="4" id="KW-1185">Reference proteome</keyword>
<dbReference type="EMBL" id="JAGRPV010000001">
    <property type="protein sequence ID" value="MDI4649681.1"/>
    <property type="molecule type" value="Genomic_DNA"/>
</dbReference>
<sequence>MKRRFNVVSLLLLAILVLLSACSSSKNEEASSGPSGSNQPGSSSAEASQKPAKQVTLKLGLPGSYDVTSKEIVDGFIQTHPNIKVEIQEAPWGDFTSKISTQIAGNTAPDIWLQENAAILGYGKRGVAEDLSQYIERDLNAGDYIDALFAAKTPEGQVWGVPHGINPIALAYNEDVFKQAGVALPTDDWTYQDLIDNAKQLTVKDQRYGFVGSSSITTGWFPWIKQAGGSALDESLTKANFDDSATINGLSQLIAGIQDGYFTDADFVKANGGEMDTFATGKAALMFFQYSQQVAMSDKFPNANWNVVKIPKSVDGKRYVPMVTNSWLIYSKASQDAKDAAWEFLKYYLSEASQAIVAKSGSTLPVRKTALDLLQDVKTKPLNKAAFTDGIAEGGVTLDENASWSEWRLKVQQVVNEMVAGNVKVEEGAKQIQTEVQKVLDDNA</sequence>
<accession>A0ABT6TT44</accession>
<dbReference type="InterPro" id="IPR006059">
    <property type="entry name" value="SBP"/>
</dbReference>
<dbReference type="PANTHER" id="PTHR43649">
    <property type="entry name" value="ARABINOSE-BINDING PROTEIN-RELATED"/>
    <property type="match status" value="1"/>
</dbReference>
<feature type="compositionally biased region" description="Low complexity" evidence="1">
    <location>
        <begin position="27"/>
        <end position="44"/>
    </location>
</feature>
<dbReference type="Proteomes" id="UP001161691">
    <property type="component" value="Unassembled WGS sequence"/>
</dbReference>
<feature type="region of interest" description="Disordered" evidence="1">
    <location>
        <begin position="27"/>
        <end position="49"/>
    </location>
</feature>
<dbReference type="PANTHER" id="PTHR43649:SF12">
    <property type="entry name" value="DIACETYLCHITOBIOSE BINDING PROTEIN DASA"/>
    <property type="match status" value="1"/>
</dbReference>
<dbReference type="RefSeq" id="WP_282912292.1">
    <property type="nucleotide sequence ID" value="NZ_JAGRPV010000001.1"/>
</dbReference>
<protein>
    <submittedName>
        <fullName evidence="3">Sugar ABC transporter substrate-binding protein</fullName>
    </submittedName>
</protein>
<reference evidence="3" key="1">
    <citation type="submission" date="2023-04" db="EMBL/GenBank/DDBJ databases">
        <title>Comparative genomic analysis of Cohnella hashimotonis sp. nov., isolated from the International Space Station.</title>
        <authorList>
            <person name="Venkateswaran K."/>
            <person name="Simpson A."/>
        </authorList>
    </citation>
    <scope>NUCLEOTIDE SEQUENCE</scope>
    <source>
        <strain evidence="3">F6_2S_P_1</strain>
    </source>
</reference>
<dbReference type="Pfam" id="PF13416">
    <property type="entry name" value="SBP_bac_8"/>
    <property type="match status" value="1"/>
</dbReference>
<dbReference type="CDD" id="cd13585">
    <property type="entry name" value="PBP2_TMBP_like"/>
    <property type="match status" value="1"/>
</dbReference>
<dbReference type="InterPro" id="IPR050490">
    <property type="entry name" value="Bact_solute-bd_prot1"/>
</dbReference>
<name>A0ABT6TT44_9BACL</name>
<evidence type="ECO:0000256" key="2">
    <source>
        <dbReference type="SAM" id="SignalP"/>
    </source>
</evidence>
<evidence type="ECO:0000313" key="3">
    <source>
        <dbReference type="EMBL" id="MDI4649681.1"/>
    </source>
</evidence>